<keyword evidence="2" id="KW-1185">Reference proteome</keyword>
<accession>A0ACB9YKZ1</accession>
<dbReference type="Proteomes" id="UP001497700">
    <property type="component" value="Unassembled WGS sequence"/>
</dbReference>
<protein>
    <submittedName>
        <fullName evidence="1">RlpA-like double-psi beta-barrel-protein domain-containing protein-containing protein</fullName>
    </submittedName>
</protein>
<gene>
    <name evidence="1" type="ORF">F4820DRAFT_438992</name>
</gene>
<proteinExistence type="predicted"/>
<organism evidence="1 2">
    <name type="scientific">Hypoxylon rubiginosum</name>
    <dbReference type="NCBI Taxonomy" id="110542"/>
    <lineage>
        <taxon>Eukaryota</taxon>
        <taxon>Fungi</taxon>
        <taxon>Dikarya</taxon>
        <taxon>Ascomycota</taxon>
        <taxon>Pezizomycotina</taxon>
        <taxon>Sordariomycetes</taxon>
        <taxon>Xylariomycetidae</taxon>
        <taxon>Xylariales</taxon>
        <taxon>Hypoxylaceae</taxon>
        <taxon>Hypoxylon</taxon>
    </lineage>
</organism>
<sequence length="159" mass="16548">MKSLTSALLALAFGAGSAIAYSGDMTYYTPGLGACGKYNSESDHVVALAPAQYGSDANPNKAKVCGRKISVHYGGKTATATVVDKCPSCASGSIDVSPAVFKQLASLDKGRVKVTWAYAGSAVVSTEDFGDGRVRLALADEDDVNFEYESYENAVANEL</sequence>
<reference evidence="1 2" key="1">
    <citation type="journal article" date="2022" name="New Phytol.">
        <title>Ecological generalism drives hyperdiversity of secondary metabolite gene clusters in xylarialean endophytes.</title>
        <authorList>
            <person name="Franco M.E.E."/>
            <person name="Wisecaver J.H."/>
            <person name="Arnold A.E."/>
            <person name="Ju Y.M."/>
            <person name="Slot J.C."/>
            <person name="Ahrendt S."/>
            <person name="Moore L.P."/>
            <person name="Eastman K.E."/>
            <person name="Scott K."/>
            <person name="Konkel Z."/>
            <person name="Mondo S.J."/>
            <person name="Kuo A."/>
            <person name="Hayes R.D."/>
            <person name="Haridas S."/>
            <person name="Andreopoulos B."/>
            <person name="Riley R."/>
            <person name="LaButti K."/>
            <person name="Pangilinan J."/>
            <person name="Lipzen A."/>
            <person name="Amirebrahimi M."/>
            <person name="Yan J."/>
            <person name="Adam C."/>
            <person name="Keymanesh K."/>
            <person name="Ng V."/>
            <person name="Louie K."/>
            <person name="Northen T."/>
            <person name="Drula E."/>
            <person name="Henrissat B."/>
            <person name="Hsieh H.M."/>
            <person name="Youens-Clark K."/>
            <person name="Lutzoni F."/>
            <person name="Miadlikowska J."/>
            <person name="Eastwood D.C."/>
            <person name="Hamelin R.C."/>
            <person name="Grigoriev I.V."/>
            <person name="U'Ren J.M."/>
        </authorList>
    </citation>
    <scope>NUCLEOTIDE SEQUENCE [LARGE SCALE GENOMIC DNA]</scope>
    <source>
        <strain evidence="1 2">CBS 119005</strain>
    </source>
</reference>
<comment type="caution">
    <text evidence="1">The sequence shown here is derived from an EMBL/GenBank/DDBJ whole genome shotgun (WGS) entry which is preliminary data.</text>
</comment>
<evidence type="ECO:0000313" key="2">
    <source>
        <dbReference type="Proteomes" id="UP001497700"/>
    </source>
</evidence>
<name>A0ACB9YKZ1_9PEZI</name>
<evidence type="ECO:0000313" key="1">
    <source>
        <dbReference type="EMBL" id="KAI4859695.1"/>
    </source>
</evidence>
<dbReference type="EMBL" id="MU393618">
    <property type="protein sequence ID" value="KAI4859695.1"/>
    <property type="molecule type" value="Genomic_DNA"/>
</dbReference>